<dbReference type="EMBL" id="RAPK01000006">
    <property type="protein sequence ID" value="RKD75899.1"/>
    <property type="molecule type" value="Genomic_DNA"/>
</dbReference>
<organism evidence="1 2">
    <name type="scientific">Sinobaca qinghaiensis</name>
    <dbReference type="NCBI Taxonomy" id="342944"/>
    <lineage>
        <taxon>Bacteria</taxon>
        <taxon>Bacillati</taxon>
        <taxon>Bacillota</taxon>
        <taxon>Bacilli</taxon>
        <taxon>Bacillales</taxon>
        <taxon>Sporolactobacillaceae</taxon>
        <taxon>Sinobaca</taxon>
    </lineage>
</organism>
<name>A0A419V7I9_9BACL</name>
<dbReference type="Proteomes" id="UP000285120">
    <property type="component" value="Unassembled WGS sequence"/>
</dbReference>
<accession>A0A419V7I9</accession>
<comment type="caution">
    <text evidence="1">The sequence shown here is derived from an EMBL/GenBank/DDBJ whole genome shotgun (WGS) entry which is preliminary data.</text>
</comment>
<dbReference type="AlphaFoldDB" id="A0A419V7I9"/>
<dbReference type="OrthoDB" id="2454248at2"/>
<evidence type="ECO:0000313" key="2">
    <source>
        <dbReference type="Proteomes" id="UP000285120"/>
    </source>
</evidence>
<protein>
    <submittedName>
        <fullName evidence="1">Uncharacterized protein</fullName>
    </submittedName>
</protein>
<gene>
    <name evidence="1" type="ORF">ATL39_0109</name>
</gene>
<dbReference type="RefSeq" id="WP_120191326.1">
    <property type="nucleotide sequence ID" value="NZ_RAPK01000006.1"/>
</dbReference>
<evidence type="ECO:0000313" key="1">
    <source>
        <dbReference type="EMBL" id="RKD75899.1"/>
    </source>
</evidence>
<reference evidence="1 2" key="1">
    <citation type="submission" date="2018-09" db="EMBL/GenBank/DDBJ databases">
        <title>Genomic Encyclopedia of Archaeal and Bacterial Type Strains, Phase II (KMG-II): from individual species to whole genera.</title>
        <authorList>
            <person name="Goeker M."/>
        </authorList>
    </citation>
    <scope>NUCLEOTIDE SEQUENCE [LARGE SCALE GENOMIC DNA]</scope>
    <source>
        <strain evidence="1 2">DSM 17008</strain>
    </source>
</reference>
<keyword evidence="2" id="KW-1185">Reference proteome</keyword>
<sequence>MKYIVDHTKKNVHRTAFAKDECGFRETPMDEREGTYDESYLKNLEKQGYVKCEHCFKPSFQYLNSVLLGKLFKK</sequence>
<proteinExistence type="predicted"/>